<dbReference type="InterPro" id="IPR013324">
    <property type="entry name" value="RNA_pol_sigma_r3/r4-like"/>
</dbReference>
<comment type="similarity">
    <text evidence="1">Belongs to the sigma-70 factor family. ECF subfamily.</text>
</comment>
<dbReference type="Gene3D" id="1.10.1740.10">
    <property type="match status" value="1"/>
</dbReference>
<dbReference type="NCBIfam" id="TIGR02937">
    <property type="entry name" value="sigma70-ECF"/>
    <property type="match status" value="1"/>
</dbReference>
<keyword evidence="2" id="KW-0805">Transcription regulation</keyword>
<evidence type="ECO:0000259" key="6">
    <source>
        <dbReference type="Pfam" id="PF08281"/>
    </source>
</evidence>
<dbReference type="PANTHER" id="PTHR43133:SF63">
    <property type="entry name" value="RNA POLYMERASE SIGMA FACTOR FECI-RELATED"/>
    <property type="match status" value="1"/>
</dbReference>
<dbReference type="RefSeq" id="WP_094853337.1">
    <property type="nucleotide sequence ID" value="NZ_NEVM01000002.1"/>
</dbReference>
<proteinExistence type="inferred from homology"/>
<keyword evidence="4" id="KW-0804">Transcription</keyword>
<evidence type="ECO:0000313" key="7">
    <source>
        <dbReference type="EMBL" id="OZI34339.1"/>
    </source>
</evidence>
<evidence type="ECO:0000256" key="4">
    <source>
        <dbReference type="ARBA" id="ARBA00023163"/>
    </source>
</evidence>
<evidence type="ECO:0000313" key="8">
    <source>
        <dbReference type="Proteomes" id="UP000216020"/>
    </source>
</evidence>
<comment type="caution">
    <text evidence="7">The sequence shown here is derived from an EMBL/GenBank/DDBJ whole genome shotgun (WGS) entry which is preliminary data.</text>
</comment>
<dbReference type="EMBL" id="NEVM01000002">
    <property type="protein sequence ID" value="OZI34339.1"/>
    <property type="molecule type" value="Genomic_DNA"/>
</dbReference>
<evidence type="ECO:0000256" key="3">
    <source>
        <dbReference type="ARBA" id="ARBA00023082"/>
    </source>
</evidence>
<keyword evidence="8" id="KW-1185">Reference proteome</keyword>
<dbReference type="AlphaFoldDB" id="A0A261SAB5"/>
<dbReference type="InterPro" id="IPR007627">
    <property type="entry name" value="RNA_pol_sigma70_r2"/>
</dbReference>
<name>A0A261SAB5_9BORD</name>
<sequence>MSAELALQREVQDLYREHHGWLYGWLRRRLDHAGDAADLAHDTYVRVLTVGRAPRPDESRRYLTQIAKGLAIDLYRRRHIEQAYLDTVAVLAPSQAPSEETRAIVIQTLMELDELLNRLPAKARQAFLLCKLDGLSYREIAALLKVSVSSVEKYIAAALAACYAVRYPDETQG</sequence>
<keyword evidence="3" id="KW-0731">Sigma factor</keyword>
<dbReference type="Pfam" id="PF08281">
    <property type="entry name" value="Sigma70_r4_2"/>
    <property type="match status" value="1"/>
</dbReference>
<dbReference type="GO" id="GO:0016987">
    <property type="term" value="F:sigma factor activity"/>
    <property type="evidence" value="ECO:0007669"/>
    <property type="project" value="UniProtKB-KW"/>
</dbReference>
<evidence type="ECO:0000259" key="5">
    <source>
        <dbReference type="Pfam" id="PF04542"/>
    </source>
</evidence>
<dbReference type="InterPro" id="IPR014284">
    <property type="entry name" value="RNA_pol_sigma-70_dom"/>
</dbReference>
<dbReference type="InterPro" id="IPR013325">
    <property type="entry name" value="RNA_pol_sigma_r2"/>
</dbReference>
<organism evidence="7 8">
    <name type="scientific">Bordetella genomosp. 10</name>
    <dbReference type="NCBI Taxonomy" id="1416804"/>
    <lineage>
        <taxon>Bacteria</taxon>
        <taxon>Pseudomonadati</taxon>
        <taxon>Pseudomonadota</taxon>
        <taxon>Betaproteobacteria</taxon>
        <taxon>Burkholderiales</taxon>
        <taxon>Alcaligenaceae</taxon>
        <taxon>Bordetella</taxon>
    </lineage>
</organism>
<reference evidence="8" key="1">
    <citation type="submission" date="2017-05" db="EMBL/GenBank/DDBJ databases">
        <title>Complete and WGS of Bordetella genogroups.</title>
        <authorList>
            <person name="Spilker T."/>
            <person name="Lipuma J."/>
        </authorList>
    </citation>
    <scope>NUCLEOTIDE SEQUENCE [LARGE SCALE GENOMIC DNA]</scope>
    <source>
        <strain evidence="8">AU16122</strain>
    </source>
</reference>
<dbReference type="PANTHER" id="PTHR43133">
    <property type="entry name" value="RNA POLYMERASE ECF-TYPE SIGMA FACTO"/>
    <property type="match status" value="1"/>
</dbReference>
<dbReference type="GO" id="GO:0003677">
    <property type="term" value="F:DNA binding"/>
    <property type="evidence" value="ECO:0007669"/>
    <property type="project" value="InterPro"/>
</dbReference>
<feature type="domain" description="RNA polymerase sigma-70 region 2" evidence="5">
    <location>
        <begin position="14"/>
        <end position="78"/>
    </location>
</feature>
<accession>A0A261SAB5</accession>
<feature type="domain" description="RNA polymerase sigma factor 70 region 4 type 2" evidence="6">
    <location>
        <begin position="110"/>
        <end position="162"/>
    </location>
</feature>
<dbReference type="OrthoDB" id="8654550at2"/>
<gene>
    <name evidence="7" type="ORF">CAL29_12475</name>
</gene>
<dbReference type="SUPFAM" id="SSF88659">
    <property type="entry name" value="Sigma3 and sigma4 domains of RNA polymerase sigma factors"/>
    <property type="match status" value="1"/>
</dbReference>
<dbReference type="InterPro" id="IPR036388">
    <property type="entry name" value="WH-like_DNA-bd_sf"/>
</dbReference>
<dbReference type="GO" id="GO:0006352">
    <property type="term" value="P:DNA-templated transcription initiation"/>
    <property type="evidence" value="ECO:0007669"/>
    <property type="project" value="InterPro"/>
</dbReference>
<dbReference type="InterPro" id="IPR039425">
    <property type="entry name" value="RNA_pol_sigma-70-like"/>
</dbReference>
<evidence type="ECO:0000256" key="2">
    <source>
        <dbReference type="ARBA" id="ARBA00023015"/>
    </source>
</evidence>
<dbReference type="Proteomes" id="UP000216020">
    <property type="component" value="Unassembled WGS sequence"/>
</dbReference>
<protein>
    <submittedName>
        <fullName evidence="7">RNA polymerase subunit sigma</fullName>
    </submittedName>
</protein>
<dbReference type="Pfam" id="PF04542">
    <property type="entry name" value="Sigma70_r2"/>
    <property type="match status" value="1"/>
</dbReference>
<dbReference type="Gene3D" id="1.10.10.10">
    <property type="entry name" value="Winged helix-like DNA-binding domain superfamily/Winged helix DNA-binding domain"/>
    <property type="match status" value="1"/>
</dbReference>
<dbReference type="SUPFAM" id="SSF88946">
    <property type="entry name" value="Sigma2 domain of RNA polymerase sigma factors"/>
    <property type="match status" value="1"/>
</dbReference>
<evidence type="ECO:0000256" key="1">
    <source>
        <dbReference type="ARBA" id="ARBA00010641"/>
    </source>
</evidence>
<dbReference type="InterPro" id="IPR013249">
    <property type="entry name" value="RNA_pol_sigma70_r4_t2"/>
</dbReference>